<evidence type="ECO:0000313" key="2">
    <source>
        <dbReference type="EMBL" id="CAI2377002.1"/>
    </source>
</evidence>
<sequence length="208" mass="24240">MEGSKEKMLVTEEYINKLYDQVDEFEEMPRTLRLNREYLYYKYGAQRKRTEEEVLPLMKDLDFAWAIDGYDQYKDEIGSWEVTFNFQASEIPSCMFPVKAQLDLTEYPEKKPGIKLSINQTYLFGGSEEDVDEDILDQAKDYLKEILAKIDYTSEDGTVHTDQMDLECKVEGDDDDDDEDDGDEADQTSFPLQHIINKIGLSIHQHLS</sequence>
<protein>
    <submittedName>
        <fullName evidence="2">Uncharacterized protein</fullName>
    </submittedName>
</protein>
<feature type="compositionally biased region" description="Acidic residues" evidence="1">
    <location>
        <begin position="172"/>
        <end position="186"/>
    </location>
</feature>
<evidence type="ECO:0000313" key="3">
    <source>
        <dbReference type="Proteomes" id="UP001295684"/>
    </source>
</evidence>
<feature type="compositionally biased region" description="Basic and acidic residues" evidence="1">
    <location>
        <begin position="162"/>
        <end position="171"/>
    </location>
</feature>
<reference evidence="2" key="1">
    <citation type="submission" date="2023-07" db="EMBL/GenBank/DDBJ databases">
        <authorList>
            <consortium name="AG Swart"/>
            <person name="Singh M."/>
            <person name="Singh A."/>
            <person name="Seah K."/>
            <person name="Emmerich C."/>
        </authorList>
    </citation>
    <scope>NUCLEOTIDE SEQUENCE</scope>
    <source>
        <strain evidence="2">DP1</strain>
    </source>
</reference>
<dbReference type="Proteomes" id="UP001295684">
    <property type="component" value="Unassembled WGS sequence"/>
</dbReference>
<evidence type="ECO:0000256" key="1">
    <source>
        <dbReference type="SAM" id="MobiDB-lite"/>
    </source>
</evidence>
<accession>A0AAD2D1X8</accession>
<feature type="region of interest" description="Disordered" evidence="1">
    <location>
        <begin position="162"/>
        <end position="189"/>
    </location>
</feature>
<dbReference type="AlphaFoldDB" id="A0AAD2D1X8"/>
<comment type="caution">
    <text evidence="2">The sequence shown here is derived from an EMBL/GenBank/DDBJ whole genome shotgun (WGS) entry which is preliminary data.</text>
</comment>
<proteinExistence type="predicted"/>
<keyword evidence="3" id="KW-1185">Reference proteome</keyword>
<dbReference type="EMBL" id="CAMPGE010018598">
    <property type="protein sequence ID" value="CAI2377002.1"/>
    <property type="molecule type" value="Genomic_DNA"/>
</dbReference>
<name>A0AAD2D1X8_EUPCR</name>
<gene>
    <name evidence="2" type="ORF">ECRASSUSDP1_LOCUS18382</name>
</gene>
<organism evidence="2 3">
    <name type="scientific">Euplotes crassus</name>
    <dbReference type="NCBI Taxonomy" id="5936"/>
    <lineage>
        <taxon>Eukaryota</taxon>
        <taxon>Sar</taxon>
        <taxon>Alveolata</taxon>
        <taxon>Ciliophora</taxon>
        <taxon>Intramacronucleata</taxon>
        <taxon>Spirotrichea</taxon>
        <taxon>Hypotrichia</taxon>
        <taxon>Euplotida</taxon>
        <taxon>Euplotidae</taxon>
        <taxon>Moneuplotes</taxon>
    </lineage>
</organism>